<feature type="transmembrane region" description="Helical" evidence="1">
    <location>
        <begin position="100"/>
        <end position="122"/>
    </location>
</feature>
<evidence type="ECO:0000313" key="3">
    <source>
        <dbReference type="Proteomes" id="UP000799291"/>
    </source>
</evidence>
<dbReference type="PANTHER" id="PTHR31970:SF9">
    <property type="entry name" value="MOLYBDATE TRANSPORTER 2"/>
    <property type="match status" value="1"/>
</dbReference>
<dbReference type="EMBL" id="MU005571">
    <property type="protein sequence ID" value="KAF2690098.1"/>
    <property type="molecule type" value="Genomic_DNA"/>
</dbReference>
<keyword evidence="1" id="KW-0812">Transmembrane</keyword>
<name>A0A6G1JI24_9PLEO</name>
<reference evidence="2" key="1">
    <citation type="journal article" date="2020" name="Stud. Mycol.">
        <title>101 Dothideomycetes genomes: a test case for predicting lifestyles and emergence of pathogens.</title>
        <authorList>
            <person name="Haridas S."/>
            <person name="Albert R."/>
            <person name="Binder M."/>
            <person name="Bloem J."/>
            <person name="Labutti K."/>
            <person name="Salamov A."/>
            <person name="Andreopoulos B."/>
            <person name="Baker S."/>
            <person name="Barry K."/>
            <person name="Bills G."/>
            <person name="Bluhm B."/>
            <person name="Cannon C."/>
            <person name="Castanera R."/>
            <person name="Culley D."/>
            <person name="Daum C."/>
            <person name="Ezra D."/>
            <person name="Gonzalez J."/>
            <person name="Henrissat B."/>
            <person name="Kuo A."/>
            <person name="Liang C."/>
            <person name="Lipzen A."/>
            <person name="Lutzoni F."/>
            <person name="Magnuson J."/>
            <person name="Mondo S."/>
            <person name="Nolan M."/>
            <person name="Ohm R."/>
            <person name="Pangilinan J."/>
            <person name="Park H.-J."/>
            <person name="Ramirez L."/>
            <person name="Alfaro M."/>
            <person name="Sun H."/>
            <person name="Tritt A."/>
            <person name="Yoshinaga Y."/>
            <person name="Zwiers L.-H."/>
            <person name="Turgeon B."/>
            <person name="Goodwin S."/>
            <person name="Spatafora J."/>
            <person name="Crous P."/>
            <person name="Grigoriev I."/>
        </authorList>
    </citation>
    <scope>NUCLEOTIDE SEQUENCE</scope>
    <source>
        <strain evidence="2">CBS 122367</strain>
    </source>
</reference>
<feature type="transmembrane region" description="Helical" evidence="1">
    <location>
        <begin position="53"/>
        <end position="79"/>
    </location>
</feature>
<dbReference type="PANTHER" id="PTHR31970">
    <property type="match status" value="1"/>
</dbReference>
<feature type="transmembrane region" description="Helical" evidence="1">
    <location>
        <begin position="269"/>
        <end position="289"/>
    </location>
</feature>
<accession>A0A6G1JI24</accession>
<proteinExistence type="predicted"/>
<organism evidence="2 3">
    <name type="scientific">Lentithecium fluviatile CBS 122367</name>
    <dbReference type="NCBI Taxonomy" id="1168545"/>
    <lineage>
        <taxon>Eukaryota</taxon>
        <taxon>Fungi</taxon>
        <taxon>Dikarya</taxon>
        <taxon>Ascomycota</taxon>
        <taxon>Pezizomycotina</taxon>
        <taxon>Dothideomycetes</taxon>
        <taxon>Pleosporomycetidae</taxon>
        <taxon>Pleosporales</taxon>
        <taxon>Massarineae</taxon>
        <taxon>Lentitheciaceae</taxon>
        <taxon>Lentithecium</taxon>
    </lineage>
</organism>
<dbReference type="InterPro" id="IPR031563">
    <property type="entry name" value="MOT1/MOT2"/>
</dbReference>
<feature type="transmembrane region" description="Helical" evidence="1">
    <location>
        <begin position="164"/>
        <end position="181"/>
    </location>
</feature>
<sequence>MMSTANPLPHLRKIYRHNVETLRSSPLAELSGSLGDLGTLLPLMTALVITRSISLPATLLFTGAANVLTGVAFGIPLPVQPMKAIAAVAIARKFTLEENAAAGIVVAAFVGFFSVTGLLNWANRVTPVPVVKGIQVGAGLSLCLSAGSKMLAPLSWTGPWWGDNLLWAIAAVFLLLFTFAFPKLPYALVVFAVGILLSILSPTNISSNPTVTSIPIVRPSGHDFWKATTTASLGQLPLTLLNSIIAASALASDLLPSPPYPTAPTVTELGISVAVINLVACWFGGMPACHGSGGLAGQYRFGARSGSSIIILGSFKFLLGMVALFYADPIIDVLSGMPKSLLGVLVLAAGIELAKVGETVNTDARDLRILDRNNPWDGKSLKDLDDIEKRERWMVMLVTIATLLAFKNDAVGFIAGFVWSWGFKSARRVVEWKERRQGRAFWRSFAHRPEEGTGLLSHEESDRVA</sequence>
<keyword evidence="1" id="KW-0472">Membrane</keyword>
<evidence type="ECO:0008006" key="4">
    <source>
        <dbReference type="Google" id="ProtNLM"/>
    </source>
</evidence>
<dbReference type="OrthoDB" id="5402974at2759"/>
<dbReference type="GO" id="GO:0015098">
    <property type="term" value="F:molybdate ion transmembrane transporter activity"/>
    <property type="evidence" value="ECO:0007669"/>
    <property type="project" value="InterPro"/>
</dbReference>
<feature type="transmembrane region" description="Helical" evidence="1">
    <location>
        <begin position="187"/>
        <end position="206"/>
    </location>
</feature>
<keyword evidence="3" id="KW-1185">Reference proteome</keyword>
<evidence type="ECO:0000256" key="1">
    <source>
        <dbReference type="SAM" id="Phobius"/>
    </source>
</evidence>
<dbReference type="Pfam" id="PF16983">
    <property type="entry name" value="MFS_MOT1"/>
    <property type="match status" value="2"/>
</dbReference>
<protein>
    <recommendedName>
        <fullName evidence="4">Sulfate transporter</fullName>
    </recommendedName>
</protein>
<dbReference type="Proteomes" id="UP000799291">
    <property type="component" value="Unassembled WGS sequence"/>
</dbReference>
<dbReference type="AlphaFoldDB" id="A0A6G1JI24"/>
<keyword evidence="1" id="KW-1133">Transmembrane helix</keyword>
<evidence type="ECO:0000313" key="2">
    <source>
        <dbReference type="EMBL" id="KAF2690098.1"/>
    </source>
</evidence>
<feature type="transmembrane region" description="Helical" evidence="1">
    <location>
        <begin position="393"/>
        <end position="419"/>
    </location>
</feature>
<feature type="transmembrane region" description="Helical" evidence="1">
    <location>
        <begin position="309"/>
        <end position="327"/>
    </location>
</feature>
<gene>
    <name evidence="2" type="ORF">K458DRAFT_412927</name>
</gene>